<accession>A0ABV2QVL5</accession>
<evidence type="ECO:0000259" key="3">
    <source>
        <dbReference type="Pfam" id="PF02608"/>
    </source>
</evidence>
<dbReference type="Gene3D" id="3.40.50.2300">
    <property type="match status" value="2"/>
</dbReference>
<organism evidence="4 5">
    <name type="scientific">Kaistia defluvii</name>
    <dbReference type="NCBI Taxonomy" id="410841"/>
    <lineage>
        <taxon>Bacteria</taxon>
        <taxon>Pseudomonadati</taxon>
        <taxon>Pseudomonadota</taxon>
        <taxon>Alphaproteobacteria</taxon>
        <taxon>Hyphomicrobiales</taxon>
        <taxon>Kaistiaceae</taxon>
        <taxon>Kaistia</taxon>
    </lineage>
</organism>
<feature type="chain" id="PRO_5045295761" evidence="2">
    <location>
        <begin position="33"/>
        <end position="365"/>
    </location>
</feature>
<proteinExistence type="predicted"/>
<dbReference type="PANTHER" id="PTHR43208:SF1">
    <property type="entry name" value="ABC TRANSPORTER SUBSTRATE-BINDING PROTEIN"/>
    <property type="match status" value="1"/>
</dbReference>
<evidence type="ECO:0000313" key="5">
    <source>
        <dbReference type="Proteomes" id="UP001549321"/>
    </source>
</evidence>
<dbReference type="InterPro" id="IPR052910">
    <property type="entry name" value="ABC-Purine-Binding"/>
</dbReference>
<name>A0ABV2QVL5_9HYPH</name>
<keyword evidence="5" id="KW-1185">Reference proteome</keyword>
<gene>
    <name evidence="4" type="ORF">ABIE08_000972</name>
</gene>
<evidence type="ECO:0000256" key="2">
    <source>
        <dbReference type="SAM" id="SignalP"/>
    </source>
</evidence>
<comment type="caution">
    <text evidence="4">The sequence shown here is derived from an EMBL/GenBank/DDBJ whole genome shotgun (WGS) entry which is preliminary data.</text>
</comment>
<evidence type="ECO:0000313" key="4">
    <source>
        <dbReference type="EMBL" id="MET4633059.1"/>
    </source>
</evidence>
<reference evidence="4 5" key="1">
    <citation type="submission" date="2024-06" db="EMBL/GenBank/DDBJ databases">
        <title>Sorghum-associated microbial communities from plants grown in Nebraska, USA.</title>
        <authorList>
            <person name="Schachtman D."/>
        </authorList>
    </citation>
    <scope>NUCLEOTIDE SEQUENCE [LARGE SCALE GENOMIC DNA]</scope>
    <source>
        <strain evidence="4 5">3207</strain>
    </source>
</reference>
<dbReference type="InterPro" id="IPR003760">
    <property type="entry name" value="PnrA-like"/>
</dbReference>
<dbReference type="Pfam" id="PF02608">
    <property type="entry name" value="Bmp"/>
    <property type="match status" value="1"/>
</dbReference>
<evidence type="ECO:0000256" key="1">
    <source>
        <dbReference type="ARBA" id="ARBA00022729"/>
    </source>
</evidence>
<dbReference type="PANTHER" id="PTHR43208">
    <property type="entry name" value="ABC TRANSPORTER SUBSTRATE-BINDING PROTEIN"/>
    <property type="match status" value="1"/>
</dbReference>
<dbReference type="CDD" id="cd19963">
    <property type="entry name" value="PBP1_BMP-like"/>
    <property type="match status" value="1"/>
</dbReference>
<dbReference type="EMBL" id="JBEPSM010000001">
    <property type="protein sequence ID" value="MET4633059.1"/>
    <property type="molecule type" value="Genomic_DNA"/>
</dbReference>
<sequence>MVKARGKQAMKKILATATAIVALAVGIGSANAADKLKACWMYVGPHNDGGYSEGHDVGRQMVQKELGDKVETSYVESIAEGPDAERALERLARSGCEIIFSTSFGFMDPTIKVAAKFPKVKFEHATGFKTAPNVGTYNARFYEGRYIAGQIAAKQSKSGVAGYIVSFPIPEVVMGINSFMLGAQSINPDFKLKIVWVNSWFDPAKEADAAKALFDQGADIITQHTDSPAPLQIAQERGLHGFGQAHNMYDFAPKAQYTAIIDTWGPYYVKRVNAVLDGTWKAEQIWDGLKDGILHMADYTNLPDDVVASAKDTQAKIEAGTLHPFKGPIFKQDGTEVIGEGKTLDDGTLLSMNWYVKGIDDKLPQ</sequence>
<keyword evidence="1 2" id="KW-0732">Signal</keyword>
<dbReference type="Proteomes" id="UP001549321">
    <property type="component" value="Unassembled WGS sequence"/>
</dbReference>
<feature type="signal peptide" evidence="2">
    <location>
        <begin position="1"/>
        <end position="32"/>
    </location>
</feature>
<feature type="domain" description="ABC transporter substrate-binding protein PnrA-like" evidence="3">
    <location>
        <begin position="37"/>
        <end position="316"/>
    </location>
</feature>
<protein>
    <submittedName>
        <fullName evidence="4">Basic membrane protein A</fullName>
    </submittedName>
</protein>